<dbReference type="SUPFAM" id="SSF161098">
    <property type="entry name" value="MetI-like"/>
    <property type="match status" value="1"/>
</dbReference>
<dbReference type="RefSeq" id="WP_344979526.1">
    <property type="nucleotide sequence ID" value="NZ_BAAAVI010000065.1"/>
</dbReference>
<comment type="similarity">
    <text evidence="7">Belongs to the binding-protein-dependent transport system permease family.</text>
</comment>
<sequence>MQTLAPNSAPPPPAEPEAARRATRRPSTPRWLRRVDPGTALLALPLVLVFLYFSWGPIVRGLVMSFQRTNFVSESTWVGWDNFTYVLSDPLLPTAIVNTLWYGLLCLVFGFPLPVFLAVVISEVRHRKGLYSALAYLPVVFPPVVAILLWKVFYDPSADGLFNTVLGWVGIDPLLWLNTGSTAMPALVLEATWANAGTNVIIYLAALTGVRTELYEAAELDGAGIWRRIWHVTLPQIRGITVVLILLQIIGTAQVFTEPFLFTGGGPDNATTTVLLMVYNYAFLNGDYGAATALSLMLAVVLCVFAGIYQLATRRLGRD</sequence>
<keyword evidence="4 7" id="KW-0812">Transmembrane</keyword>
<dbReference type="Proteomes" id="UP001500831">
    <property type="component" value="Unassembled WGS sequence"/>
</dbReference>
<keyword evidence="6 7" id="KW-0472">Membrane</keyword>
<comment type="caution">
    <text evidence="10">The sequence shown here is derived from an EMBL/GenBank/DDBJ whole genome shotgun (WGS) entry which is preliminary data.</text>
</comment>
<keyword evidence="5 7" id="KW-1133">Transmembrane helix</keyword>
<feature type="transmembrane region" description="Helical" evidence="7">
    <location>
        <begin position="237"/>
        <end position="256"/>
    </location>
</feature>
<protein>
    <submittedName>
        <fullName evidence="10">Sugar ABC transporter permease</fullName>
    </submittedName>
</protein>
<dbReference type="Gene3D" id="1.10.3720.10">
    <property type="entry name" value="MetI-like"/>
    <property type="match status" value="1"/>
</dbReference>
<keyword evidence="2 7" id="KW-0813">Transport</keyword>
<gene>
    <name evidence="10" type="ORF">GCM10010517_64990</name>
</gene>
<dbReference type="EMBL" id="BAAAVI010000065">
    <property type="protein sequence ID" value="GAA2899471.1"/>
    <property type="molecule type" value="Genomic_DNA"/>
</dbReference>
<evidence type="ECO:0000256" key="7">
    <source>
        <dbReference type="RuleBase" id="RU363032"/>
    </source>
</evidence>
<feature type="domain" description="ABC transmembrane type-1" evidence="9">
    <location>
        <begin position="96"/>
        <end position="309"/>
    </location>
</feature>
<feature type="transmembrane region" description="Helical" evidence="7">
    <location>
        <begin position="288"/>
        <end position="309"/>
    </location>
</feature>
<feature type="transmembrane region" description="Helical" evidence="7">
    <location>
        <begin position="133"/>
        <end position="154"/>
    </location>
</feature>
<evidence type="ECO:0000256" key="4">
    <source>
        <dbReference type="ARBA" id="ARBA00022692"/>
    </source>
</evidence>
<feature type="transmembrane region" description="Helical" evidence="7">
    <location>
        <begin position="35"/>
        <end position="55"/>
    </location>
</feature>
<reference evidence="10 11" key="1">
    <citation type="journal article" date="2019" name="Int. J. Syst. Evol. Microbiol.">
        <title>The Global Catalogue of Microorganisms (GCM) 10K type strain sequencing project: providing services to taxonomists for standard genome sequencing and annotation.</title>
        <authorList>
            <consortium name="The Broad Institute Genomics Platform"/>
            <consortium name="The Broad Institute Genome Sequencing Center for Infectious Disease"/>
            <person name="Wu L."/>
            <person name="Ma J."/>
        </authorList>
    </citation>
    <scope>NUCLEOTIDE SEQUENCE [LARGE SCALE GENOMIC DNA]</scope>
    <source>
        <strain evidence="10 11">JCM 6242</strain>
    </source>
</reference>
<proteinExistence type="inferred from homology"/>
<accession>A0ABN3W6R4</accession>
<evidence type="ECO:0000256" key="6">
    <source>
        <dbReference type="ARBA" id="ARBA00023136"/>
    </source>
</evidence>
<dbReference type="InterPro" id="IPR000515">
    <property type="entry name" value="MetI-like"/>
</dbReference>
<dbReference type="PANTHER" id="PTHR30193">
    <property type="entry name" value="ABC TRANSPORTER PERMEASE PROTEIN"/>
    <property type="match status" value="1"/>
</dbReference>
<feature type="region of interest" description="Disordered" evidence="8">
    <location>
        <begin position="1"/>
        <end position="28"/>
    </location>
</feature>
<evidence type="ECO:0000256" key="8">
    <source>
        <dbReference type="SAM" id="MobiDB-lite"/>
    </source>
</evidence>
<dbReference type="Pfam" id="PF00528">
    <property type="entry name" value="BPD_transp_1"/>
    <property type="match status" value="1"/>
</dbReference>
<dbReference type="PROSITE" id="PS50928">
    <property type="entry name" value="ABC_TM1"/>
    <property type="match status" value="1"/>
</dbReference>
<organism evidence="10 11">
    <name type="scientific">Streptosporangium fragile</name>
    <dbReference type="NCBI Taxonomy" id="46186"/>
    <lineage>
        <taxon>Bacteria</taxon>
        <taxon>Bacillati</taxon>
        <taxon>Actinomycetota</taxon>
        <taxon>Actinomycetes</taxon>
        <taxon>Streptosporangiales</taxon>
        <taxon>Streptosporangiaceae</taxon>
        <taxon>Streptosporangium</taxon>
    </lineage>
</organism>
<dbReference type="CDD" id="cd06261">
    <property type="entry name" value="TM_PBP2"/>
    <property type="match status" value="1"/>
</dbReference>
<keyword evidence="3" id="KW-1003">Cell membrane</keyword>
<dbReference type="InterPro" id="IPR051393">
    <property type="entry name" value="ABC_transporter_permease"/>
</dbReference>
<evidence type="ECO:0000256" key="5">
    <source>
        <dbReference type="ARBA" id="ARBA00022989"/>
    </source>
</evidence>
<keyword evidence="11" id="KW-1185">Reference proteome</keyword>
<evidence type="ECO:0000313" key="11">
    <source>
        <dbReference type="Proteomes" id="UP001500831"/>
    </source>
</evidence>
<feature type="transmembrane region" description="Helical" evidence="7">
    <location>
        <begin position="100"/>
        <end position="121"/>
    </location>
</feature>
<evidence type="ECO:0000256" key="2">
    <source>
        <dbReference type="ARBA" id="ARBA00022448"/>
    </source>
</evidence>
<dbReference type="PANTHER" id="PTHR30193:SF41">
    <property type="entry name" value="DIACETYLCHITOBIOSE UPTAKE SYSTEM PERMEASE PROTEIN NGCF"/>
    <property type="match status" value="1"/>
</dbReference>
<evidence type="ECO:0000259" key="9">
    <source>
        <dbReference type="PROSITE" id="PS50928"/>
    </source>
</evidence>
<comment type="subcellular location">
    <subcellularLocation>
        <location evidence="1 7">Cell membrane</location>
        <topology evidence="1 7">Multi-pass membrane protein</topology>
    </subcellularLocation>
</comment>
<dbReference type="InterPro" id="IPR035906">
    <property type="entry name" value="MetI-like_sf"/>
</dbReference>
<evidence type="ECO:0000313" key="10">
    <source>
        <dbReference type="EMBL" id="GAA2899471.1"/>
    </source>
</evidence>
<name>A0ABN3W6R4_9ACTN</name>
<evidence type="ECO:0000256" key="1">
    <source>
        <dbReference type="ARBA" id="ARBA00004651"/>
    </source>
</evidence>
<evidence type="ECO:0000256" key="3">
    <source>
        <dbReference type="ARBA" id="ARBA00022475"/>
    </source>
</evidence>